<keyword evidence="3" id="KW-1185">Reference proteome</keyword>
<dbReference type="Proteomes" id="UP000064967">
    <property type="component" value="Chromosome"/>
</dbReference>
<feature type="region of interest" description="Disordered" evidence="1">
    <location>
        <begin position="58"/>
        <end position="77"/>
    </location>
</feature>
<evidence type="ECO:0000256" key="1">
    <source>
        <dbReference type="SAM" id="MobiDB-lite"/>
    </source>
</evidence>
<sequence length="213" mass="22498">MSGDKADAEEKLRKAAAQNSPAQLKKFAKTAEPIIGALDADTARSLHEVMAILTEGAPAGAAESAPRTAKTVEKDASRNAGALKTNGFVGDAVDAHAFRTGMIVPAFEERASPCSSADADARCRRARALEGPFVITNVFASGGCPDELAIFAASNATHPKWMLLAPAKEHLNVAGHFVVEEGDFLYASARTTLDFNKDARCAIVWSGYRPNNP</sequence>
<dbReference type="KEGG" id="llu:AKJ09_01760"/>
<proteinExistence type="predicted"/>
<reference evidence="2 3" key="1">
    <citation type="submission" date="2015-08" db="EMBL/GenBank/DDBJ databases">
        <authorList>
            <person name="Babu N.S."/>
            <person name="Beckwith C.J."/>
            <person name="Beseler K.G."/>
            <person name="Brison A."/>
            <person name="Carone J.V."/>
            <person name="Caskin T.P."/>
            <person name="Diamond M."/>
            <person name="Durham M.E."/>
            <person name="Foxe J.M."/>
            <person name="Go M."/>
            <person name="Henderson B.A."/>
            <person name="Jones I.B."/>
            <person name="McGettigan J.A."/>
            <person name="Micheletti S.J."/>
            <person name="Nasrallah M.E."/>
            <person name="Ortiz D."/>
            <person name="Piller C.R."/>
            <person name="Privatt S.R."/>
            <person name="Schneider S.L."/>
            <person name="Sharp S."/>
            <person name="Smith T.C."/>
            <person name="Stanton J.D."/>
            <person name="Ullery H.E."/>
            <person name="Wilson R.J."/>
            <person name="Serrano M.G."/>
            <person name="Buck G."/>
            <person name="Lee V."/>
            <person name="Wang Y."/>
            <person name="Carvalho R."/>
            <person name="Voegtly L."/>
            <person name="Shi R."/>
            <person name="Duckworth R."/>
            <person name="Johnson A."/>
            <person name="Loviza R."/>
            <person name="Walstead R."/>
            <person name="Shah Z."/>
            <person name="Kiflezghi M."/>
            <person name="Wade K."/>
            <person name="Ball S.L."/>
            <person name="Bradley K.W."/>
            <person name="Asai D.J."/>
            <person name="Bowman C.A."/>
            <person name="Russell D.A."/>
            <person name="Pope W.H."/>
            <person name="Jacobs-Sera D."/>
            <person name="Hendrix R.W."/>
            <person name="Hatfull G.F."/>
        </authorList>
    </citation>
    <scope>NUCLEOTIDE SEQUENCE [LARGE SCALE GENOMIC DNA]</scope>
    <source>
        <strain evidence="2 3">DSM 27648</strain>
    </source>
</reference>
<dbReference type="AlphaFoldDB" id="A0A0K1PNV5"/>
<evidence type="ECO:0000313" key="2">
    <source>
        <dbReference type="EMBL" id="AKU95096.1"/>
    </source>
</evidence>
<organism evidence="2 3">
    <name type="scientific">Labilithrix luteola</name>
    <dbReference type="NCBI Taxonomy" id="1391654"/>
    <lineage>
        <taxon>Bacteria</taxon>
        <taxon>Pseudomonadati</taxon>
        <taxon>Myxococcota</taxon>
        <taxon>Polyangia</taxon>
        <taxon>Polyangiales</taxon>
        <taxon>Labilitrichaceae</taxon>
        <taxon>Labilithrix</taxon>
    </lineage>
</organism>
<accession>A0A0K1PNV5</accession>
<protein>
    <submittedName>
        <fullName evidence="2">Uncharacterized protein</fullName>
    </submittedName>
</protein>
<feature type="region of interest" description="Disordered" evidence="1">
    <location>
        <begin position="1"/>
        <end position="21"/>
    </location>
</feature>
<dbReference type="STRING" id="1391654.AKJ09_01760"/>
<gene>
    <name evidence="2" type="ORF">AKJ09_01760</name>
</gene>
<feature type="compositionally biased region" description="Low complexity" evidence="1">
    <location>
        <begin position="58"/>
        <end position="69"/>
    </location>
</feature>
<dbReference type="EMBL" id="CP012333">
    <property type="protein sequence ID" value="AKU95096.1"/>
    <property type="molecule type" value="Genomic_DNA"/>
</dbReference>
<evidence type="ECO:0000313" key="3">
    <source>
        <dbReference type="Proteomes" id="UP000064967"/>
    </source>
</evidence>
<name>A0A0K1PNV5_9BACT</name>
<feature type="compositionally biased region" description="Basic and acidic residues" evidence="1">
    <location>
        <begin position="1"/>
        <end position="13"/>
    </location>
</feature>